<dbReference type="Proteomes" id="UP000286104">
    <property type="component" value="Unassembled WGS sequence"/>
</dbReference>
<proteinExistence type="predicted"/>
<comment type="caution">
    <text evidence="1">The sequence shown here is derived from an EMBL/GenBank/DDBJ whole genome shotgun (WGS) entry which is preliminary data.</text>
</comment>
<gene>
    <name evidence="1" type="ORF">DW848_11415</name>
</gene>
<dbReference type="EMBL" id="QSHU01000016">
    <property type="protein sequence ID" value="RHC38358.1"/>
    <property type="molecule type" value="Genomic_DNA"/>
</dbReference>
<evidence type="ECO:0000313" key="1">
    <source>
        <dbReference type="EMBL" id="RHC38358.1"/>
    </source>
</evidence>
<evidence type="ECO:0000313" key="2">
    <source>
        <dbReference type="Proteomes" id="UP000286104"/>
    </source>
</evidence>
<evidence type="ECO:0008006" key="3">
    <source>
        <dbReference type="Google" id="ProtNLM"/>
    </source>
</evidence>
<reference evidence="1 2" key="1">
    <citation type="submission" date="2018-08" db="EMBL/GenBank/DDBJ databases">
        <title>A genome reference for cultivated species of the human gut microbiota.</title>
        <authorList>
            <person name="Zou Y."/>
            <person name="Xue W."/>
            <person name="Luo G."/>
        </authorList>
    </citation>
    <scope>NUCLEOTIDE SEQUENCE [LARGE SCALE GENOMIC DNA]</scope>
    <source>
        <strain evidence="1 2">AM36-3AA</strain>
    </source>
</reference>
<protein>
    <recommendedName>
        <fullName evidence="3">Capsular biosynthesis protein CpsH</fullName>
    </recommendedName>
</protein>
<dbReference type="AlphaFoldDB" id="A0A413ZZ91"/>
<accession>A0A413ZZ91</accession>
<dbReference type="RefSeq" id="WP_117919668.1">
    <property type="nucleotide sequence ID" value="NZ_QRUL01000010.1"/>
</dbReference>
<sequence>MREVLLIIPKFMGYDTAIKEELSKEYNVTLIAADELDISSISHFRKKKKIYKALRKFLLSVDLKDRIDAIETAYRCDENQLGICLNKKYDIILAINGHYVPDSLYEKLRANNPSAEFILYLWDDAKNLFRRSHFKYFDKFYSYNIKDCKKYKMNYLSMFTQCENVGHLENEYDISIIASAHSNRVNFINKIYKKYSSQYKFCVYLYQQPLINDECEWFHDKPLEYKKYIEILRRSRCLLDIQNPIQEGPTTRAFDVIQTGTKLITTNKHITSYPVYGNNILVIDEDEPVIEDEFVFKKYVKEKKEAYPLKDWLKEIGVM</sequence>
<organism evidence="1 2">
    <name type="scientific">Agathobacter rectalis</name>
    <dbReference type="NCBI Taxonomy" id="39491"/>
    <lineage>
        <taxon>Bacteria</taxon>
        <taxon>Bacillati</taxon>
        <taxon>Bacillota</taxon>
        <taxon>Clostridia</taxon>
        <taxon>Lachnospirales</taxon>
        <taxon>Lachnospiraceae</taxon>
        <taxon>Agathobacter</taxon>
    </lineage>
</organism>
<name>A0A413ZZ91_9FIRM</name>